<dbReference type="EMBL" id="MCOG01000400">
    <property type="protein sequence ID" value="ORY10023.1"/>
    <property type="molecule type" value="Genomic_DNA"/>
</dbReference>
<comment type="caution">
    <text evidence="2">The sequence shown here is derived from an EMBL/GenBank/DDBJ whole genome shotgun (WGS) entry which is preliminary data.</text>
</comment>
<evidence type="ECO:0000256" key="1">
    <source>
        <dbReference type="SAM" id="Coils"/>
    </source>
</evidence>
<evidence type="ECO:0000313" key="2">
    <source>
        <dbReference type="EMBL" id="ORY10023.1"/>
    </source>
</evidence>
<sequence>MTKYDLGIKLNGRNYNQWFLLLSSHLRSERLSDYITIDVVNNARSDLRDAANEAARLAQLPQDQRDDEALARQRNIVQGIRQTVEEAEAKEATVNSIIISNVTEKVLTYIQNINNPREKIEKLEFLYHRDEEEKYSLLLARIYNLKAKNVQNVMDVLNEIVEIFNVLDDTNLRINNLEKLIIMQEALPRDLAKEFKPRANIDPTAFYNEIKDTVTFYNYKSKRNINKPKNNTTVNEVRVDPMDLDNINDYKRKFCHICDITGHTTKECRYNLKTKGNHSKKKKNYKKNLSNIENSRTYLMKTLITSSKTTWIVSNQPPWTVILWITNIILSLHVTF</sequence>
<gene>
    <name evidence="2" type="ORF">LY90DRAFT_518788</name>
</gene>
<dbReference type="Pfam" id="PF14223">
    <property type="entry name" value="Retrotran_gag_2"/>
    <property type="match status" value="1"/>
</dbReference>
<accession>A0A1Y1ZIE9</accession>
<proteinExistence type="predicted"/>
<organism evidence="2 3">
    <name type="scientific">Neocallimastix californiae</name>
    <dbReference type="NCBI Taxonomy" id="1754190"/>
    <lineage>
        <taxon>Eukaryota</taxon>
        <taxon>Fungi</taxon>
        <taxon>Fungi incertae sedis</taxon>
        <taxon>Chytridiomycota</taxon>
        <taxon>Chytridiomycota incertae sedis</taxon>
        <taxon>Neocallimastigomycetes</taxon>
        <taxon>Neocallimastigales</taxon>
        <taxon>Neocallimastigaceae</taxon>
        <taxon>Neocallimastix</taxon>
    </lineage>
</organism>
<reference evidence="2 3" key="1">
    <citation type="submission" date="2016-08" db="EMBL/GenBank/DDBJ databases">
        <title>A Parts List for Fungal Cellulosomes Revealed by Comparative Genomics.</title>
        <authorList>
            <consortium name="DOE Joint Genome Institute"/>
            <person name="Haitjema C.H."/>
            <person name="Gilmore S.P."/>
            <person name="Henske J.K."/>
            <person name="Solomon K.V."/>
            <person name="De Groot R."/>
            <person name="Kuo A."/>
            <person name="Mondo S.J."/>
            <person name="Salamov A.A."/>
            <person name="Labutti K."/>
            <person name="Zhao Z."/>
            <person name="Chiniquy J."/>
            <person name="Barry K."/>
            <person name="Brewer H.M."/>
            <person name="Purvine S.O."/>
            <person name="Wright A.T."/>
            <person name="Boxma B."/>
            <person name="Van Alen T."/>
            <person name="Hackstein J.H."/>
            <person name="Baker S.E."/>
            <person name="Grigoriev I.V."/>
            <person name="O'Malley M.A."/>
        </authorList>
    </citation>
    <scope>NUCLEOTIDE SEQUENCE [LARGE SCALE GENOMIC DNA]</scope>
    <source>
        <strain evidence="2 3">G1</strain>
    </source>
</reference>
<keyword evidence="1" id="KW-0175">Coiled coil</keyword>
<evidence type="ECO:0000313" key="3">
    <source>
        <dbReference type="Proteomes" id="UP000193920"/>
    </source>
</evidence>
<keyword evidence="3" id="KW-1185">Reference proteome</keyword>
<protein>
    <submittedName>
        <fullName evidence="2">Uncharacterized protein</fullName>
    </submittedName>
</protein>
<name>A0A1Y1ZIE9_9FUNG</name>
<feature type="coiled-coil region" evidence="1">
    <location>
        <begin position="40"/>
        <end position="90"/>
    </location>
</feature>
<dbReference type="Proteomes" id="UP000193920">
    <property type="component" value="Unassembled WGS sequence"/>
</dbReference>
<dbReference type="AlphaFoldDB" id="A0A1Y1ZIE9"/>